<feature type="non-terminal residue" evidence="1">
    <location>
        <position position="1"/>
    </location>
</feature>
<gene>
    <name evidence="1" type="ORF">C3L33_17748</name>
</gene>
<accession>A0A6A4L6U6</accession>
<dbReference type="Proteomes" id="UP000428333">
    <property type="component" value="Linkage Group LG11"/>
</dbReference>
<proteinExistence type="predicted"/>
<reference evidence="1 2" key="1">
    <citation type="journal article" date="2019" name="Genome Biol. Evol.">
        <title>The Rhododendron genome and chromosomal organization provide insight into shared whole-genome duplications across the heath family (Ericaceae).</title>
        <authorList>
            <person name="Soza V.L."/>
            <person name="Lindsley D."/>
            <person name="Waalkes A."/>
            <person name="Ramage E."/>
            <person name="Patwardhan R.P."/>
            <person name="Burton J.N."/>
            <person name="Adey A."/>
            <person name="Kumar A."/>
            <person name="Qiu R."/>
            <person name="Shendure J."/>
            <person name="Hall B."/>
        </authorList>
    </citation>
    <scope>NUCLEOTIDE SEQUENCE [LARGE SCALE GENOMIC DNA]</scope>
    <source>
        <strain evidence="1">RSF 1966-606</strain>
    </source>
</reference>
<protein>
    <recommendedName>
        <fullName evidence="3">Ataxin-2 C-terminal domain-containing protein</fullName>
    </recommendedName>
</protein>
<evidence type="ECO:0000313" key="2">
    <source>
        <dbReference type="Proteomes" id="UP000428333"/>
    </source>
</evidence>
<evidence type="ECO:0008006" key="3">
    <source>
        <dbReference type="Google" id="ProtNLM"/>
    </source>
</evidence>
<dbReference type="AlphaFoldDB" id="A0A6A4L6U6"/>
<evidence type="ECO:0000313" key="1">
    <source>
        <dbReference type="EMBL" id="KAE9450328.1"/>
    </source>
</evidence>
<dbReference type="EMBL" id="QEFC01003069">
    <property type="protein sequence ID" value="KAE9450328.1"/>
    <property type="molecule type" value="Genomic_DNA"/>
</dbReference>
<keyword evidence="2" id="KW-1185">Reference proteome</keyword>
<comment type="caution">
    <text evidence="1">The sequence shown here is derived from an EMBL/GenBank/DDBJ whole genome shotgun (WGS) entry which is preliminary data.</text>
</comment>
<dbReference type="OrthoDB" id="1920676at2759"/>
<name>A0A6A4L6U6_9ERIC</name>
<organism evidence="1 2">
    <name type="scientific">Rhododendron williamsianum</name>
    <dbReference type="NCBI Taxonomy" id="262921"/>
    <lineage>
        <taxon>Eukaryota</taxon>
        <taxon>Viridiplantae</taxon>
        <taxon>Streptophyta</taxon>
        <taxon>Embryophyta</taxon>
        <taxon>Tracheophyta</taxon>
        <taxon>Spermatophyta</taxon>
        <taxon>Magnoliopsida</taxon>
        <taxon>eudicotyledons</taxon>
        <taxon>Gunneridae</taxon>
        <taxon>Pentapetalae</taxon>
        <taxon>asterids</taxon>
        <taxon>Ericales</taxon>
        <taxon>Ericaceae</taxon>
        <taxon>Ericoideae</taxon>
        <taxon>Rhodoreae</taxon>
        <taxon>Rhododendron</taxon>
    </lineage>
</organism>
<sequence length="117" mass="12584">MRRPGAVEDPLGDSDGEIAQVLHGFTSNDPAVPARAPEVAGQQVFSNRGSFVNANEMCGWWPEKKPAVIAPPPAQEAAGSAQQFKSLEDDHIEQMIEELLDYGPIEISPVVPSSQTM</sequence>